<keyword evidence="7" id="KW-0675">Receptor</keyword>
<dbReference type="Proteomes" id="UP000527355">
    <property type="component" value="Unassembled WGS sequence"/>
</dbReference>
<keyword evidence="2" id="KW-0548">Nucleotidyltransferase</keyword>
<organism evidence="7 8">
    <name type="scientific">Myotis myotis</name>
    <name type="common">Greater mouse-eared bat</name>
    <name type="synonym">Vespertilio myotis</name>
    <dbReference type="NCBI Taxonomy" id="51298"/>
    <lineage>
        <taxon>Eukaryota</taxon>
        <taxon>Metazoa</taxon>
        <taxon>Chordata</taxon>
        <taxon>Craniata</taxon>
        <taxon>Vertebrata</taxon>
        <taxon>Euteleostomi</taxon>
        <taxon>Mammalia</taxon>
        <taxon>Eutheria</taxon>
        <taxon>Laurasiatheria</taxon>
        <taxon>Chiroptera</taxon>
        <taxon>Yangochiroptera</taxon>
        <taxon>Vespertilionidae</taxon>
        <taxon>Myotis</taxon>
    </lineage>
</organism>
<dbReference type="VEuPathDB" id="HostDB:LOC118674042"/>
<proteinExistence type="predicted"/>
<evidence type="ECO:0000313" key="7">
    <source>
        <dbReference type="EMBL" id="KAF6350421.1"/>
    </source>
</evidence>
<evidence type="ECO:0000256" key="4">
    <source>
        <dbReference type="ARBA" id="ARBA00022759"/>
    </source>
</evidence>
<keyword evidence="3" id="KW-0540">Nuclease</keyword>
<name>A0A7J7XL18_MYOMY</name>
<comment type="caution">
    <text evidence="7">The sequence shown here is derived from an EMBL/GenBank/DDBJ whole genome shotgun (WGS) entry which is preliminary data.</text>
</comment>
<keyword evidence="8" id="KW-1185">Reference proteome</keyword>
<keyword evidence="4" id="KW-0255">Endonuclease</keyword>
<keyword evidence="1" id="KW-0808">Transferase</keyword>
<protein>
    <submittedName>
        <fullName evidence="7">TNF receptor superfamily member 10b</fullName>
    </submittedName>
</protein>
<dbReference type="Gene3D" id="2.30.30.850">
    <property type="match status" value="1"/>
</dbReference>
<sequence>MQKPELSLSLRGLQRAHEDIWPRLRAIYETCPTPTPHQHRPGDWVYVRRHRWETLEPRWKGPYTVVLTTPTALKVDGVATWVHHTHVRSADPSEIREDFITKWSVDRDQHNPVKLKLGSARPA</sequence>
<dbReference type="AlphaFoldDB" id="A0A7J7XL18"/>
<dbReference type="Pfam" id="PF18697">
    <property type="entry name" value="MLVIN_C"/>
    <property type="match status" value="1"/>
</dbReference>
<dbReference type="EMBL" id="JABWUV010000006">
    <property type="protein sequence ID" value="KAF6350421.1"/>
    <property type="molecule type" value="Genomic_DNA"/>
</dbReference>
<evidence type="ECO:0000256" key="3">
    <source>
        <dbReference type="ARBA" id="ARBA00022722"/>
    </source>
</evidence>
<dbReference type="GO" id="GO:0016779">
    <property type="term" value="F:nucleotidyltransferase activity"/>
    <property type="evidence" value="ECO:0007669"/>
    <property type="project" value="UniProtKB-KW"/>
</dbReference>
<evidence type="ECO:0000259" key="6">
    <source>
        <dbReference type="Pfam" id="PF18697"/>
    </source>
</evidence>
<evidence type="ECO:0000256" key="1">
    <source>
        <dbReference type="ARBA" id="ARBA00022679"/>
    </source>
</evidence>
<keyword evidence="5" id="KW-0378">Hydrolase</keyword>
<dbReference type="InterPro" id="IPR040643">
    <property type="entry name" value="MLVIN_C"/>
</dbReference>
<reference evidence="7 8" key="1">
    <citation type="journal article" date="2020" name="Nature">
        <title>Six reference-quality genomes reveal evolution of bat adaptations.</title>
        <authorList>
            <person name="Jebb D."/>
            <person name="Huang Z."/>
            <person name="Pippel M."/>
            <person name="Hughes G.M."/>
            <person name="Lavrichenko K."/>
            <person name="Devanna P."/>
            <person name="Winkler S."/>
            <person name="Jermiin L.S."/>
            <person name="Skirmuntt E.C."/>
            <person name="Katzourakis A."/>
            <person name="Burkitt-Gray L."/>
            <person name="Ray D.A."/>
            <person name="Sullivan K.A.M."/>
            <person name="Roscito J.G."/>
            <person name="Kirilenko B.M."/>
            <person name="Davalos L.M."/>
            <person name="Corthals A.P."/>
            <person name="Power M.L."/>
            <person name="Jones G."/>
            <person name="Ransome R.D."/>
            <person name="Dechmann D.K.N."/>
            <person name="Locatelli A.G."/>
            <person name="Puechmaille S.J."/>
            <person name="Fedrigo O."/>
            <person name="Jarvis E.D."/>
            <person name="Hiller M."/>
            <person name="Vernes S.C."/>
            <person name="Myers E.W."/>
            <person name="Teeling E.C."/>
        </authorList>
    </citation>
    <scope>NUCLEOTIDE SEQUENCE [LARGE SCALE GENOMIC DNA]</scope>
    <source>
        <strain evidence="7">MMyoMyo1</strain>
        <tissue evidence="7">Flight muscle</tissue>
    </source>
</reference>
<dbReference type="GO" id="GO:0016787">
    <property type="term" value="F:hydrolase activity"/>
    <property type="evidence" value="ECO:0007669"/>
    <property type="project" value="UniProtKB-KW"/>
</dbReference>
<feature type="domain" description="Murine leukemia virus integrase C-terminal" evidence="6">
    <location>
        <begin position="37"/>
        <end position="92"/>
    </location>
</feature>
<dbReference type="GO" id="GO:0004519">
    <property type="term" value="F:endonuclease activity"/>
    <property type="evidence" value="ECO:0007669"/>
    <property type="project" value="UniProtKB-KW"/>
</dbReference>
<accession>A0A7J7XL18</accession>
<gene>
    <name evidence="7" type="ORF">mMyoMyo1_019498</name>
</gene>
<evidence type="ECO:0000313" key="8">
    <source>
        <dbReference type="Proteomes" id="UP000527355"/>
    </source>
</evidence>
<evidence type="ECO:0000256" key="2">
    <source>
        <dbReference type="ARBA" id="ARBA00022695"/>
    </source>
</evidence>
<evidence type="ECO:0000256" key="5">
    <source>
        <dbReference type="ARBA" id="ARBA00022801"/>
    </source>
</evidence>